<proteinExistence type="predicted"/>
<dbReference type="Proteomes" id="UP000319499">
    <property type="component" value="Unassembled WGS sequence"/>
</dbReference>
<reference evidence="1 2" key="1">
    <citation type="submission" date="2019-02" db="EMBL/GenBank/DDBJ databases">
        <title>Apibacter muscae sp. nov.: a novel member of the house fly microbiota.</title>
        <authorList>
            <person name="Park R."/>
        </authorList>
    </citation>
    <scope>NUCLEOTIDE SEQUENCE [LARGE SCALE GENOMIC DNA]</scope>
    <source>
        <strain evidence="1 2">AL1</strain>
    </source>
</reference>
<accession>A0A563DA25</accession>
<dbReference type="OrthoDB" id="1261795at2"/>
<organism evidence="1 2">
    <name type="scientific">Apibacter muscae</name>
    <dbReference type="NCBI Taxonomy" id="2509004"/>
    <lineage>
        <taxon>Bacteria</taxon>
        <taxon>Pseudomonadati</taxon>
        <taxon>Bacteroidota</taxon>
        <taxon>Flavobacteriia</taxon>
        <taxon>Flavobacteriales</taxon>
        <taxon>Weeksellaceae</taxon>
        <taxon>Apibacter</taxon>
    </lineage>
</organism>
<keyword evidence="2" id="KW-1185">Reference proteome</keyword>
<dbReference type="RefSeq" id="WP_146293009.1">
    <property type="nucleotide sequence ID" value="NZ_SELH01000024.1"/>
</dbReference>
<comment type="caution">
    <text evidence="1">The sequence shown here is derived from an EMBL/GenBank/DDBJ whole genome shotgun (WGS) entry which is preliminary data.</text>
</comment>
<dbReference type="EMBL" id="SELH01000024">
    <property type="protein sequence ID" value="TWP27066.1"/>
    <property type="molecule type" value="Genomic_DNA"/>
</dbReference>
<evidence type="ECO:0000313" key="1">
    <source>
        <dbReference type="EMBL" id="TWP27066.1"/>
    </source>
</evidence>
<name>A0A563DA25_9FLAO</name>
<protein>
    <submittedName>
        <fullName evidence="1">Uncharacterized protein</fullName>
    </submittedName>
</protein>
<evidence type="ECO:0000313" key="2">
    <source>
        <dbReference type="Proteomes" id="UP000319499"/>
    </source>
</evidence>
<dbReference type="AlphaFoldDB" id="A0A563DA25"/>
<sequence>MERVSSFLKKIKTISKNGIDPVQQGINNFNIPDETIQELAKKRAEICAGCEFMKMEPISFLRVKDKRIPLISEQYCGKCGCELPYKLRQSIEKCEKWNV</sequence>
<gene>
    <name evidence="1" type="ORF">ETU09_08070</name>
</gene>